<protein>
    <submittedName>
        <fullName evidence="2">Uncharacterized protein</fullName>
    </submittedName>
</protein>
<dbReference type="eggNOG" id="ENOG5033WGG">
    <property type="taxonomic scope" value="Bacteria"/>
</dbReference>
<gene>
    <name evidence="2" type="ORF">Cri9333_4239</name>
</gene>
<dbReference type="HOGENOM" id="CLU_1358562_0_0_3"/>
<sequence>MKKLMLGLGTALVVLSMSLPAMAATTYKYQVKGESAYANFEQSDRCNTTGVYVSAADSVTKVSGAPTPQKQAYLYYWKQNFCTGVYSEGYGSSNDFTSTLNKQLDSANLTGTFTITDPFTGTTKNTDVNINWTGTGDISRGNTRYHYQGAGYSSKYRSIGSDRQANVSGSVTVDGTNIVAGLTGYGGLNSSTSASLEITRR</sequence>
<organism evidence="2 3">
    <name type="scientific">Crinalium epipsammum PCC 9333</name>
    <dbReference type="NCBI Taxonomy" id="1173022"/>
    <lineage>
        <taxon>Bacteria</taxon>
        <taxon>Bacillati</taxon>
        <taxon>Cyanobacteriota</taxon>
        <taxon>Cyanophyceae</taxon>
        <taxon>Gomontiellales</taxon>
        <taxon>Gomontiellaceae</taxon>
        <taxon>Crinalium</taxon>
    </lineage>
</organism>
<accession>K9W3W5</accession>
<name>K9W3W5_9CYAN</name>
<reference evidence="2 3" key="1">
    <citation type="submission" date="2012-06" db="EMBL/GenBank/DDBJ databases">
        <title>Finished chromosome of genome of Crinalium epipsammum PCC 9333.</title>
        <authorList>
            <consortium name="US DOE Joint Genome Institute"/>
            <person name="Gugger M."/>
            <person name="Coursin T."/>
            <person name="Rippka R."/>
            <person name="Tandeau De Marsac N."/>
            <person name="Huntemann M."/>
            <person name="Wei C.-L."/>
            <person name="Han J."/>
            <person name="Detter J.C."/>
            <person name="Han C."/>
            <person name="Tapia R."/>
            <person name="Davenport K."/>
            <person name="Daligault H."/>
            <person name="Erkkila T."/>
            <person name="Gu W."/>
            <person name="Munk A.C.C."/>
            <person name="Teshima H."/>
            <person name="Xu Y."/>
            <person name="Chain P."/>
            <person name="Chen A."/>
            <person name="Krypides N."/>
            <person name="Mavromatis K."/>
            <person name="Markowitz V."/>
            <person name="Szeto E."/>
            <person name="Ivanova N."/>
            <person name="Mikhailova N."/>
            <person name="Ovchinnikova G."/>
            <person name="Pagani I."/>
            <person name="Pati A."/>
            <person name="Goodwin L."/>
            <person name="Peters L."/>
            <person name="Pitluck S."/>
            <person name="Woyke T."/>
            <person name="Kerfeld C."/>
        </authorList>
    </citation>
    <scope>NUCLEOTIDE SEQUENCE [LARGE SCALE GENOMIC DNA]</scope>
    <source>
        <strain evidence="2 3">PCC 9333</strain>
    </source>
</reference>
<dbReference type="OrthoDB" id="496490at2"/>
<dbReference type="Proteomes" id="UP000010472">
    <property type="component" value="Chromosome"/>
</dbReference>
<evidence type="ECO:0000313" key="2">
    <source>
        <dbReference type="EMBL" id="AFZ15028.1"/>
    </source>
</evidence>
<dbReference type="KEGG" id="cep:Cri9333_4239"/>
<dbReference type="AlphaFoldDB" id="K9W3W5"/>
<evidence type="ECO:0000256" key="1">
    <source>
        <dbReference type="SAM" id="SignalP"/>
    </source>
</evidence>
<dbReference type="RefSeq" id="WP_015205122.1">
    <property type="nucleotide sequence ID" value="NC_019753.1"/>
</dbReference>
<evidence type="ECO:0000313" key="3">
    <source>
        <dbReference type="Proteomes" id="UP000010472"/>
    </source>
</evidence>
<dbReference type="EMBL" id="CP003620">
    <property type="protein sequence ID" value="AFZ15028.1"/>
    <property type="molecule type" value="Genomic_DNA"/>
</dbReference>
<keyword evidence="3" id="KW-1185">Reference proteome</keyword>
<feature type="chain" id="PRO_5003937139" evidence="1">
    <location>
        <begin position="24"/>
        <end position="201"/>
    </location>
</feature>
<keyword evidence="1" id="KW-0732">Signal</keyword>
<feature type="signal peptide" evidence="1">
    <location>
        <begin position="1"/>
        <end position="23"/>
    </location>
</feature>
<proteinExistence type="predicted"/>